<evidence type="ECO:0000313" key="9">
    <source>
        <dbReference type="EMBL" id="GMG45961.1"/>
    </source>
</evidence>
<feature type="region of interest" description="Disordered" evidence="8">
    <location>
        <begin position="1"/>
        <end position="23"/>
    </location>
</feature>
<comment type="caution">
    <text evidence="9">The sequence shown here is derived from an EMBL/GenBank/DDBJ whole genome shotgun (WGS) entry which is preliminary data.</text>
</comment>
<evidence type="ECO:0000256" key="1">
    <source>
        <dbReference type="ARBA" id="ARBA00013091"/>
    </source>
</evidence>
<evidence type="ECO:0000256" key="3">
    <source>
        <dbReference type="ARBA" id="ARBA00022651"/>
    </source>
</evidence>
<name>A0ABQ6KR21_ASPOZ</name>
<evidence type="ECO:0000256" key="4">
    <source>
        <dbReference type="ARBA" id="ARBA00022729"/>
    </source>
</evidence>
<keyword evidence="2" id="KW-0719">Serine esterase</keyword>
<dbReference type="EMBL" id="BSYB01000017">
    <property type="protein sequence ID" value="GMG45961.1"/>
    <property type="molecule type" value="Genomic_DNA"/>
</dbReference>
<reference evidence="9" key="1">
    <citation type="submission" date="2023-04" db="EMBL/GenBank/DDBJ databases">
        <title>Aspergillus oryzae var. brunneus NBRC 4377.</title>
        <authorList>
            <person name="Ichikawa N."/>
            <person name="Sato H."/>
            <person name="Tonouchi N."/>
        </authorList>
    </citation>
    <scope>NUCLEOTIDE SEQUENCE</scope>
    <source>
        <strain evidence="9">NBRC 4377</strain>
    </source>
</reference>
<organism evidence="9 10">
    <name type="scientific">Aspergillus oryzae var. brunneus</name>
    <dbReference type="NCBI Taxonomy" id="332754"/>
    <lineage>
        <taxon>Eukaryota</taxon>
        <taxon>Fungi</taxon>
        <taxon>Dikarya</taxon>
        <taxon>Ascomycota</taxon>
        <taxon>Pezizomycotina</taxon>
        <taxon>Eurotiomycetes</taxon>
        <taxon>Eurotiomycetidae</taxon>
        <taxon>Eurotiales</taxon>
        <taxon>Aspergillaceae</taxon>
        <taxon>Aspergillus</taxon>
        <taxon>Aspergillus subgen. Circumdati</taxon>
    </lineage>
</organism>
<gene>
    <name evidence="9" type="ORF">Aory05_000482000</name>
</gene>
<evidence type="ECO:0000256" key="8">
    <source>
        <dbReference type="SAM" id="MobiDB-lite"/>
    </source>
</evidence>
<dbReference type="PANTHER" id="PTHR33938">
    <property type="entry name" value="FERULOYL ESTERASE B-RELATED"/>
    <property type="match status" value="1"/>
</dbReference>
<proteinExistence type="predicted"/>
<evidence type="ECO:0000256" key="7">
    <source>
        <dbReference type="ARBA" id="ARBA00034075"/>
    </source>
</evidence>
<keyword evidence="3" id="KW-0858">Xylan degradation</keyword>
<keyword evidence="4" id="KW-0732">Signal</keyword>
<keyword evidence="10" id="KW-1185">Reference proteome</keyword>
<dbReference type="Proteomes" id="UP001165189">
    <property type="component" value="Unassembled WGS sequence"/>
</dbReference>
<sequence length="118" mass="12568">MYLGKYQSQYSTSSSNGSDHHSSSFQAECESFKAKINVTNANVHSVTYVPAGVNISMADNPSICGGDEDPITSTFAFCRIALNVTTSSKSQIFMEAWLPSNYSGRFLSTGNGGLGGCM</sequence>
<dbReference type="PANTHER" id="PTHR33938:SF15">
    <property type="entry name" value="FERULOYL ESTERASE B-RELATED"/>
    <property type="match status" value="1"/>
</dbReference>
<evidence type="ECO:0000256" key="5">
    <source>
        <dbReference type="ARBA" id="ARBA00022801"/>
    </source>
</evidence>
<dbReference type="InterPro" id="IPR011118">
    <property type="entry name" value="Tannase/feruloyl_esterase"/>
</dbReference>
<keyword evidence="5" id="KW-0378">Hydrolase</keyword>
<comment type="catalytic activity">
    <reaction evidence="7">
        <text>feruloyl-polysaccharide + H2O = ferulate + polysaccharide.</text>
        <dbReference type="EC" id="3.1.1.73"/>
    </reaction>
</comment>
<evidence type="ECO:0000313" key="10">
    <source>
        <dbReference type="Proteomes" id="UP001165189"/>
    </source>
</evidence>
<dbReference type="EC" id="3.1.1.73" evidence="1"/>
<feature type="compositionally biased region" description="Low complexity" evidence="8">
    <location>
        <begin position="1"/>
        <end position="17"/>
    </location>
</feature>
<accession>A0ABQ6KR21</accession>
<keyword evidence="6" id="KW-1015">Disulfide bond</keyword>
<protein>
    <recommendedName>
        <fullName evidence="1">feruloyl esterase</fullName>
        <ecNumber evidence="1">3.1.1.73</ecNumber>
    </recommendedName>
</protein>
<evidence type="ECO:0000256" key="2">
    <source>
        <dbReference type="ARBA" id="ARBA00022487"/>
    </source>
</evidence>
<evidence type="ECO:0000256" key="6">
    <source>
        <dbReference type="ARBA" id="ARBA00023157"/>
    </source>
</evidence>
<keyword evidence="3" id="KW-0119">Carbohydrate metabolism</keyword>
<keyword evidence="3" id="KW-0624">Polysaccharide degradation</keyword>